<dbReference type="SUPFAM" id="SSF56801">
    <property type="entry name" value="Acetyl-CoA synthetase-like"/>
    <property type="match status" value="1"/>
</dbReference>
<protein>
    <recommendedName>
        <fullName evidence="1">AMP-dependent synthetase/ligase domain-containing protein</fullName>
    </recommendedName>
</protein>
<dbReference type="AlphaFoldDB" id="A0A428ZHL0"/>
<comment type="caution">
    <text evidence="2">The sequence shown here is derived from an EMBL/GenBank/DDBJ whole genome shotgun (WGS) entry which is preliminary data.</text>
</comment>
<feature type="domain" description="AMP-dependent synthetase/ligase" evidence="1">
    <location>
        <begin position="32"/>
        <end position="81"/>
    </location>
</feature>
<dbReference type="Proteomes" id="UP000287547">
    <property type="component" value="Unassembled WGS sequence"/>
</dbReference>
<accession>A0A428ZHL0</accession>
<dbReference type="InterPro" id="IPR000873">
    <property type="entry name" value="AMP-dep_synth/lig_dom"/>
</dbReference>
<sequence>MSNATDAYLQSRDQLLRLRGEHARAVAGPRLLSRASDRLSSWLAAHGVHKGDPVLLMLGNQVELWEAMLAIMKRGAVPVGVAS</sequence>
<reference evidence="2 3" key="1">
    <citation type="submission" date="2018-05" db="EMBL/GenBank/DDBJ databases">
        <title>Evolution of GPA BGCs.</title>
        <authorList>
            <person name="Waglechner N."/>
            <person name="Wright G.D."/>
        </authorList>
    </citation>
    <scope>NUCLEOTIDE SEQUENCE [LARGE SCALE GENOMIC DNA]</scope>
    <source>
        <strain evidence="2 3">A82846</strain>
    </source>
</reference>
<name>A0A428ZHL0_KIBAR</name>
<evidence type="ECO:0000313" key="2">
    <source>
        <dbReference type="EMBL" id="RSM87448.1"/>
    </source>
</evidence>
<evidence type="ECO:0000259" key="1">
    <source>
        <dbReference type="Pfam" id="PF00501"/>
    </source>
</evidence>
<dbReference type="Pfam" id="PF00501">
    <property type="entry name" value="AMP-binding"/>
    <property type="match status" value="1"/>
</dbReference>
<dbReference type="Gene3D" id="3.40.50.980">
    <property type="match status" value="1"/>
</dbReference>
<gene>
    <name evidence="2" type="ORF">DMH04_10475</name>
</gene>
<organism evidence="2 3">
    <name type="scientific">Kibdelosporangium aridum</name>
    <dbReference type="NCBI Taxonomy" id="2030"/>
    <lineage>
        <taxon>Bacteria</taxon>
        <taxon>Bacillati</taxon>
        <taxon>Actinomycetota</taxon>
        <taxon>Actinomycetes</taxon>
        <taxon>Pseudonocardiales</taxon>
        <taxon>Pseudonocardiaceae</taxon>
        <taxon>Kibdelosporangium</taxon>
    </lineage>
</organism>
<dbReference type="EMBL" id="QHKI01000006">
    <property type="protein sequence ID" value="RSM87448.1"/>
    <property type="molecule type" value="Genomic_DNA"/>
</dbReference>
<evidence type="ECO:0000313" key="3">
    <source>
        <dbReference type="Proteomes" id="UP000287547"/>
    </source>
</evidence>
<proteinExistence type="predicted"/>